<dbReference type="AlphaFoldDB" id="A0A6A5BLI2"/>
<dbReference type="GeneID" id="68113182"/>
<gene>
    <name evidence="2" type="ORF">FDP41_005964</name>
</gene>
<keyword evidence="3" id="KW-1185">Reference proteome</keyword>
<organism evidence="2 3">
    <name type="scientific">Naegleria fowleri</name>
    <name type="common">Brain eating amoeba</name>
    <dbReference type="NCBI Taxonomy" id="5763"/>
    <lineage>
        <taxon>Eukaryota</taxon>
        <taxon>Discoba</taxon>
        <taxon>Heterolobosea</taxon>
        <taxon>Tetramitia</taxon>
        <taxon>Eutetramitia</taxon>
        <taxon>Vahlkampfiidae</taxon>
        <taxon>Naegleria</taxon>
    </lineage>
</organism>
<evidence type="ECO:0000313" key="2">
    <source>
        <dbReference type="EMBL" id="KAF0975211.1"/>
    </source>
</evidence>
<comment type="caution">
    <text evidence="2">The sequence shown here is derived from an EMBL/GenBank/DDBJ whole genome shotgun (WGS) entry which is preliminary data.</text>
</comment>
<reference evidence="2 3" key="1">
    <citation type="journal article" date="2019" name="Sci. Rep.">
        <title>Nanopore sequencing improves the draft genome of the human pathogenic amoeba Naegleria fowleri.</title>
        <authorList>
            <person name="Liechti N."/>
            <person name="Schurch N."/>
            <person name="Bruggmann R."/>
            <person name="Wittwer M."/>
        </authorList>
    </citation>
    <scope>NUCLEOTIDE SEQUENCE [LARGE SCALE GENOMIC DNA]</scope>
    <source>
        <strain evidence="2 3">ATCC 30894</strain>
    </source>
</reference>
<sequence length="702" mass="81660">MQHIYYYDHGMFIAPTKNMITVYNKLYSEYIDFDDFKKLPFDVILYILTFIKFPEIIFYSKKLIETAHYSDLYEKMLLYEETASSMSNLKELTSDTHSSTQSNSQPNTTINNTNNSSSLPNGESSLCPPPPSLKKSSSSCLHKRSISPSSASLTKSIPFSLQNVMSKLFGVFEKERNQRLFLFDFYAHLKFIGFDQMLALYNSFYRDYSSTSYNSSIFVNYNNNHPLNPTNNHLQTNSQQSWQTQPQMNQTNSSPNGRQLQQETTNFTHTHSSSSSSQQFSNHSYHSNPPLLNTMLSPRSSCKRLRISYDDDFLSMLTASPSSFENLLSNRQQQQQQQHSLSLLEDTEEQSHDSVLNPLNSFSKPSSMIPSLHSHLPKHLRHVVKSVKRLSNEYHQQSQQQQQFYTLLNSNPSLSIQQQRRRSKSLGSAQIAIQIRKKIEEHNPKDSTMNHNNIQEEEGRIHEGFDDNQTLVSATTTTTQPQDSTRSKHRFSIQFYQVRNFFYIPFIQSVTFSNCSNQANYYIHFVVLPFFTFNNHLKSFKLIDCQLSQETIQELYFQLRSMFVEMHKNGKLSAPCYPSLRELSLADNDVFHYCSWHFLFPNLRTLDLSGNKPMMGPSMCKLLTKDIESFKHLKRLNLSNGAFDSNMIIRSNSLRELDVFDIRQPMNITQLENQIVNHCKKIRLIKYYSAQEKKLVKWVRED</sequence>
<dbReference type="VEuPathDB" id="AmoebaDB:FDP41_005964"/>
<evidence type="ECO:0000313" key="3">
    <source>
        <dbReference type="Proteomes" id="UP000444721"/>
    </source>
</evidence>
<dbReference type="InterPro" id="IPR032675">
    <property type="entry name" value="LRR_dom_sf"/>
</dbReference>
<dbReference type="VEuPathDB" id="AmoebaDB:NfTy_043770"/>
<dbReference type="SUPFAM" id="SSF52047">
    <property type="entry name" value="RNI-like"/>
    <property type="match status" value="1"/>
</dbReference>
<dbReference type="EMBL" id="VFQX01000048">
    <property type="protein sequence ID" value="KAF0975211.1"/>
    <property type="molecule type" value="Genomic_DNA"/>
</dbReference>
<feature type="region of interest" description="Disordered" evidence="1">
    <location>
        <begin position="228"/>
        <end position="292"/>
    </location>
</feature>
<protein>
    <submittedName>
        <fullName evidence="2">Uncharacterized protein</fullName>
    </submittedName>
</protein>
<accession>A0A6A5BLI2</accession>
<dbReference type="OrthoDB" id="1111193at2759"/>
<feature type="compositionally biased region" description="Low complexity" evidence="1">
    <location>
        <begin position="98"/>
        <end position="126"/>
    </location>
</feature>
<proteinExistence type="predicted"/>
<dbReference type="VEuPathDB" id="AmoebaDB:NF0101570"/>
<dbReference type="RefSeq" id="XP_044559924.1">
    <property type="nucleotide sequence ID" value="XM_044709546.1"/>
</dbReference>
<dbReference type="Gene3D" id="3.80.10.10">
    <property type="entry name" value="Ribonuclease Inhibitor"/>
    <property type="match status" value="1"/>
</dbReference>
<feature type="compositionally biased region" description="Polar residues" evidence="1">
    <location>
        <begin position="235"/>
        <end position="263"/>
    </location>
</feature>
<feature type="region of interest" description="Disordered" evidence="1">
    <location>
        <begin position="327"/>
        <end position="354"/>
    </location>
</feature>
<feature type="region of interest" description="Disordered" evidence="1">
    <location>
        <begin position="91"/>
        <end position="140"/>
    </location>
</feature>
<evidence type="ECO:0000256" key="1">
    <source>
        <dbReference type="SAM" id="MobiDB-lite"/>
    </source>
</evidence>
<dbReference type="Proteomes" id="UP000444721">
    <property type="component" value="Unassembled WGS sequence"/>
</dbReference>
<feature type="compositionally biased region" description="Low complexity" evidence="1">
    <location>
        <begin position="264"/>
        <end position="287"/>
    </location>
</feature>
<dbReference type="OMA" id="ETAHYSD"/>
<name>A0A6A5BLI2_NAEFO</name>